<dbReference type="OrthoDB" id="21416at2759"/>
<evidence type="ECO:0008006" key="3">
    <source>
        <dbReference type="Google" id="ProtNLM"/>
    </source>
</evidence>
<proteinExistence type="predicted"/>
<dbReference type="AlphaFoldDB" id="A0A9W4HHI7"/>
<dbReference type="Proteomes" id="UP001153461">
    <property type="component" value="Unassembled WGS sequence"/>
</dbReference>
<accession>A0A9W4HHI7</accession>
<dbReference type="InterPro" id="IPR035994">
    <property type="entry name" value="Nucleoside_phosphorylase_sf"/>
</dbReference>
<comment type="caution">
    <text evidence="1">The sequence shown here is derived from an EMBL/GenBank/DDBJ whole genome shotgun (WGS) entry which is preliminary data.</text>
</comment>
<dbReference type="SUPFAM" id="SSF53167">
    <property type="entry name" value="Purine and uridine phosphorylases"/>
    <property type="match status" value="1"/>
</dbReference>
<evidence type="ECO:0000313" key="1">
    <source>
        <dbReference type="EMBL" id="CAG8036724.1"/>
    </source>
</evidence>
<sequence length="124" mass="12879">MAARASQSHDDYTVGWICALPLEMAAAKLMLDVIHPSLPRPPTDQNTYILGNIGSHNIVITCLPSGAYGNVSATTVAMQLLSSFHSIRFGLMVGIGGGVPSSSVDIRLGDIVVSQLADTSGGVI</sequence>
<dbReference type="Gene3D" id="3.40.50.1580">
    <property type="entry name" value="Nucleoside phosphorylase domain"/>
    <property type="match status" value="1"/>
</dbReference>
<dbReference type="GO" id="GO:0003824">
    <property type="term" value="F:catalytic activity"/>
    <property type="evidence" value="ECO:0007669"/>
    <property type="project" value="InterPro"/>
</dbReference>
<dbReference type="InterPro" id="IPR053137">
    <property type="entry name" value="NLR-like"/>
</dbReference>
<evidence type="ECO:0000313" key="2">
    <source>
        <dbReference type="Proteomes" id="UP001153461"/>
    </source>
</evidence>
<dbReference type="PANTHER" id="PTHR46082">
    <property type="entry name" value="ATP/GTP-BINDING PROTEIN-RELATED"/>
    <property type="match status" value="1"/>
</dbReference>
<dbReference type="EMBL" id="CAJVNV010000097">
    <property type="protein sequence ID" value="CAG8036724.1"/>
    <property type="molecule type" value="Genomic_DNA"/>
</dbReference>
<dbReference type="GO" id="GO:0009116">
    <property type="term" value="P:nucleoside metabolic process"/>
    <property type="evidence" value="ECO:0007669"/>
    <property type="project" value="InterPro"/>
</dbReference>
<gene>
    <name evidence="1" type="ORF">PNAL_LOCUS2889</name>
</gene>
<name>A0A9W4HHI7_PENNA</name>
<dbReference type="PANTHER" id="PTHR46082:SF11">
    <property type="entry name" value="AAA+ ATPASE DOMAIN-CONTAINING PROTEIN-RELATED"/>
    <property type="match status" value="1"/>
</dbReference>
<reference evidence="1" key="1">
    <citation type="submission" date="2021-07" db="EMBL/GenBank/DDBJ databases">
        <authorList>
            <person name="Branca A.L. A."/>
        </authorList>
    </citation>
    <scope>NUCLEOTIDE SEQUENCE</scope>
</reference>
<organism evidence="1 2">
    <name type="scientific">Penicillium nalgiovense</name>
    <dbReference type="NCBI Taxonomy" id="60175"/>
    <lineage>
        <taxon>Eukaryota</taxon>
        <taxon>Fungi</taxon>
        <taxon>Dikarya</taxon>
        <taxon>Ascomycota</taxon>
        <taxon>Pezizomycotina</taxon>
        <taxon>Eurotiomycetes</taxon>
        <taxon>Eurotiomycetidae</taxon>
        <taxon>Eurotiales</taxon>
        <taxon>Aspergillaceae</taxon>
        <taxon>Penicillium</taxon>
    </lineage>
</organism>
<protein>
    <recommendedName>
        <fullName evidence="3">Nucleoside phosphorylase domain-containing protein</fullName>
    </recommendedName>
</protein>